<dbReference type="GO" id="GO:0004668">
    <property type="term" value="F:protein-arginine deiminase activity"/>
    <property type="evidence" value="ECO:0007669"/>
    <property type="project" value="InterPro"/>
</dbReference>
<evidence type="ECO:0000313" key="3">
    <source>
        <dbReference type="Proteomes" id="UP000245880"/>
    </source>
</evidence>
<dbReference type="PANTHER" id="PTHR31377">
    <property type="entry name" value="AGMATINE DEIMINASE-RELATED"/>
    <property type="match status" value="1"/>
</dbReference>
<organism evidence="2 3">
    <name type="scientific">Dyadobacter jejuensis</name>
    <dbReference type="NCBI Taxonomy" id="1082580"/>
    <lineage>
        <taxon>Bacteria</taxon>
        <taxon>Pseudomonadati</taxon>
        <taxon>Bacteroidota</taxon>
        <taxon>Cytophagia</taxon>
        <taxon>Cytophagales</taxon>
        <taxon>Spirosomataceae</taxon>
        <taxon>Dyadobacter</taxon>
    </lineage>
</organism>
<dbReference type="PANTHER" id="PTHR31377:SF0">
    <property type="entry name" value="AGMATINE DEIMINASE-RELATED"/>
    <property type="match status" value="1"/>
</dbReference>
<dbReference type="Gene3D" id="3.75.10.10">
    <property type="entry name" value="L-arginine/glycine Amidinotransferase, Chain A"/>
    <property type="match status" value="1"/>
</dbReference>
<protein>
    <submittedName>
        <fullName evidence="2">Agmatine deiminase</fullName>
    </submittedName>
</protein>
<name>A0A316ACX0_9BACT</name>
<evidence type="ECO:0000313" key="2">
    <source>
        <dbReference type="EMBL" id="PWJ55583.1"/>
    </source>
</evidence>
<dbReference type="AlphaFoldDB" id="A0A316ACX0"/>
<dbReference type="OrthoDB" id="9808013at2"/>
<evidence type="ECO:0000256" key="1">
    <source>
        <dbReference type="ARBA" id="ARBA00022801"/>
    </source>
</evidence>
<reference evidence="2 3" key="1">
    <citation type="submission" date="2018-03" db="EMBL/GenBank/DDBJ databases">
        <title>Genomic Encyclopedia of Archaeal and Bacterial Type Strains, Phase II (KMG-II): from individual species to whole genera.</title>
        <authorList>
            <person name="Goeker M."/>
        </authorList>
    </citation>
    <scope>NUCLEOTIDE SEQUENCE [LARGE SCALE GENOMIC DNA]</scope>
    <source>
        <strain evidence="2 3">DSM 100346</strain>
    </source>
</reference>
<dbReference type="GO" id="GO:0047632">
    <property type="term" value="F:agmatine deiminase activity"/>
    <property type="evidence" value="ECO:0007669"/>
    <property type="project" value="TreeGrafter"/>
</dbReference>
<dbReference type="Proteomes" id="UP000245880">
    <property type="component" value="Unassembled WGS sequence"/>
</dbReference>
<sequence length="398" mass="44781">MLALSIGNNSSTQGLLTNVRKFVFRIYKRFTNFAKENITNRYKLNLVTPTQHAATPKQLGFTFPPEWHPHRATWLTFPHNEASWQGERLAKMRPQYLQFIKAISQGEQVGIVCNDQNLQAFITDELNQLGVDLSRIEFVIKATNDAWCRDHGPAFLINPLTKQKLVVNWGHNAWGGKYPPYDDDNRTPLAIAQYLNLPSVDPGIIMEGGSVEFNGAGSILTSKSCLLNKNRNPELSQQQIEQKLYDYYGAEQVLWVEDGIVGDDTDGHIDDTTRFISEDTVVACVEYDQNDENYAVLQSNLALLKKMRLLNGKPLNIIEVPMPKAVVIDGFRTPGSYVNFLMCNAGVIVPVFDNPNDTLAVDILEKAMPDRKIIPLLASEIIWGQGSFHCLSQQEPMV</sequence>
<dbReference type="GO" id="GO:0009446">
    <property type="term" value="P:putrescine biosynthetic process"/>
    <property type="evidence" value="ECO:0007669"/>
    <property type="project" value="InterPro"/>
</dbReference>
<keyword evidence="1" id="KW-0378">Hydrolase</keyword>
<dbReference type="InterPro" id="IPR007466">
    <property type="entry name" value="Peptidyl-Arg-deiminase_porph"/>
</dbReference>
<keyword evidence="3" id="KW-1185">Reference proteome</keyword>
<dbReference type="EMBL" id="QGDT01000013">
    <property type="protein sequence ID" value="PWJ55583.1"/>
    <property type="molecule type" value="Genomic_DNA"/>
</dbReference>
<dbReference type="SUPFAM" id="SSF55909">
    <property type="entry name" value="Pentein"/>
    <property type="match status" value="1"/>
</dbReference>
<accession>A0A316ACX0</accession>
<dbReference type="Pfam" id="PF04371">
    <property type="entry name" value="PAD_porph"/>
    <property type="match status" value="1"/>
</dbReference>
<gene>
    <name evidence="2" type="ORF">CLV98_11359</name>
</gene>
<comment type="caution">
    <text evidence="2">The sequence shown here is derived from an EMBL/GenBank/DDBJ whole genome shotgun (WGS) entry which is preliminary data.</text>
</comment>
<proteinExistence type="predicted"/>